<name>W0I0B0_9GAMM</name>
<dbReference type="AlphaFoldDB" id="W0I0B0"/>
<feature type="domain" description="Thioredoxin" evidence="5">
    <location>
        <begin position="23"/>
        <end position="160"/>
    </location>
</feature>
<keyword evidence="3" id="KW-1015">Disulfide bond</keyword>
<evidence type="ECO:0000256" key="3">
    <source>
        <dbReference type="ARBA" id="ARBA00023157"/>
    </source>
</evidence>
<keyword evidence="4" id="KW-0676">Redox-active center</keyword>
<dbReference type="KEGG" id="sod:Sant_3240"/>
<evidence type="ECO:0000256" key="1">
    <source>
        <dbReference type="ARBA" id="ARBA00004196"/>
    </source>
</evidence>
<keyword evidence="2" id="KW-0201">Cytochrome c-type biogenesis</keyword>
<proteinExistence type="predicted"/>
<evidence type="ECO:0000259" key="5">
    <source>
        <dbReference type="PROSITE" id="PS51352"/>
    </source>
</evidence>
<organism evidence="6 7">
    <name type="scientific">Sodalis praecaptivus</name>
    <dbReference type="NCBI Taxonomy" id="1239307"/>
    <lineage>
        <taxon>Bacteria</taxon>
        <taxon>Pseudomonadati</taxon>
        <taxon>Pseudomonadota</taxon>
        <taxon>Gammaproteobacteria</taxon>
        <taxon>Enterobacterales</taxon>
        <taxon>Bruguierivoracaceae</taxon>
        <taxon>Sodalis</taxon>
    </lineage>
</organism>
<accession>W0I0B0</accession>
<evidence type="ECO:0000313" key="6">
    <source>
        <dbReference type="EMBL" id="AHF78232.1"/>
    </source>
</evidence>
<dbReference type="RefSeq" id="WP_025423369.1">
    <property type="nucleotide sequence ID" value="NZ_CP006569.1"/>
</dbReference>
<dbReference type="PANTHER" id="PTHR42852:SF6">
    <property type="entry name" value="THIOL:DISULFIDE INTERCHANGE PROTEIN DSBE"/>
    <property type="match status" value="1"/>
</dbReference>
<reference evidence="6 7" key="1">
    <citation type="journal article" date="2014" name="Genome Biol. Evol.">
        <title>Genome degeneration and adaptation in a nascent stage of symbiosis.</title>
        <authorList>
            <person name="Oakeson K.F."/>
            <person name="Gil R."/>
            <person name="Clayton A.L."/>
            <person name="Dunn D.M."/>
            <person name="von Niederhausern A.C."/>
            <person name="Hamil C."/>
            <person name="Aoyagi A."/>
            <person name="Duval B."/>
            <person name="Baca A."/>
            <person name="Silva F.J."/>
            <person name="Vallier A."/>
            <person name="Jackson D.G."/>
            <person name="Latorre A."/>
            <person name="Weiss R.B."/>
            <person name="Heddi A."/>
            <person name="Moya A."/>
            <person name="Dale C."/>
        </authorList>
    </citation>
    <scope>NUCLEOTIDE SEQUENCE [LARGE SCALE GENOMIC DNA]</scope>
    <source>
        <strain evidence="6 7">HS1</strain>
    </source>
</reference>
<dbReference type="Pfam" id="PF08534">
    <property type="entry name" value="Redoxin"/>
    <property type="match status" value="1"/>
</dbReference>
<dbReference type="HOGENOM" id="CLU_042529_11_2_6"/>
<dbReference type="PATRIC" id="fig|1239307.3.peg.3566"/>
<dbReference type="GO" id="GO:0017004">
    <property type="term" value="P:cytochrome complex assembly"/>
    <property type="evidence" value="ECO:0007669"/>
    <property type="project" value="UniProtKB-KW"/>
</dbReference>
<protein>
    <submittedName>
        <fullName evidence="6">Cytochrome c maturation protein</fullName>
    </submittedName>
</protein>
<comment type="subcellular location">
    <subcellularLocation>
        <location evidence="1">Cell envelope</location>
    </subcellularLocation>
</comment>
<dbReference type="PROSITE" id="PS51257">
    <property type="entry name" value="PROKAR_LIPOPROTEIN"/>
    <property type="match status" value="1"/>
</dbReference>
<dbReference type="InterPro" id="IPR013740">
    <property type="entry name" value="Redoxin"/>
</dbReference>
<dbReference type="SUPFAM" id="SSF52833">
    <property type="entry name" value="Thioredoxin-like"/>
    <property type="match status" value="1"/>
</dbReference>
<dbReference type="GO" id="GO:0016491">
    <property type="term" value="F:oxidoreductase activity"/>
    <property type="evidence" value="ECO:0007669"/>
    <property type="project" value="InterPro"/>
</dbReference>
<dbReference type="PANTHER" id="PTHR42852">
    <property type="entry name" value="THIOL:DISULFIDE INTERCHANGE PROTEIN DSBE"/>
    <property type="match status" value="1"/>
</dbReference>
<gene>
    <name evidence="6" type="ORF">Sant_3240</name>
</gene>
<sequence length="161" mass="17793">MLWRSGLLVLLLALLGGCKEETLAQGEIAPALAAFDMQGKEASLDRWRGKSIYLNFWSASCGGCLAEMDTLEALSKRWGEKVMVVAVNTDPASVPLEALLAQHAITYPVLRDQLNITQERYRVIGTPTSVMIDAQGRVLDLHQGARPLPELQQTFMRLARQ</sequence>
<dbReference type="OrthoDB" id="9788279at2"/>
<evidence type="ECO:0000256" key="4">
    <source>
        <dbReference type="ARBA" id="ARBA00023284"/>
    </source>
</evidence>
<dbReference type="InterPro" id="IPR013766">
    <property type="entry name" value="Thioredoxin_domain"/>
</dbReference>
<dbReference type="Proteomes" id="UP000019028">
    <property type="component" value="Chromosome"/>
</dbReference>
<dbReference type="GO" id="GO:0030313">
    <property type="term" value="C:cell envelope"/>
    <property type="evidence" value="ECO:0007669"/>
    <property type="project" value="UniProtKB-SubCell"/>
</dbReference>
<keyword evidence="7" id="KW-1185">Reference proteome</keyword>
<dbReference type="InterPro" id="IPR036249">
    <property type="entry name" value="Thioredoxin-like_sf"/>
</dbReference>
<evidence type="ECO:0000313" key="7">
    <source>
        <dbReference type="Proteomes" id="UP000019028"/>
    </source>
</evidence>
<dbReference type="EMBL" id="CP006569">
    <property type="protein sequence ID" value="AHF78232.1"/>
    <property type="molecule type" value="Genomic_DNA"/>
</dbReference>
<dbReference type="Gene3D" id="3.40.30.10">
    <property type="entry name" value="Glutaredoxin"/>
    <property type="match status" value="1"/>
</dbReference>
<evidence type="ECO:0000256" key="2">
    <source>
        <dbReference type="ARBA" id="ARBA00022748"/>
    </source>
</evidence>
<dbReference type="PROSITE" id="PS51352">
    <property type="entry name" value="THIOREDOXIN_2"/>
    <property type="match status" value="1"/>
</dbReference>
<dbReference type="InterPro" id="IPR050553">
    <property type="entry name" value="Thioredoxin_ResA/DsbE_sf"/>
</dbReference>
<dbReference type="CDD" id="cd02966">
    <property type="entry name" value="TlpA_like_family"/>
    <property type="match status" value="1"/>
</dbReference>